<organism evidence="2 3">
    <name type="scientific">Gangjinia marincola</name>
    <dbReference type="NCBI Taxonomy" id="578463"/>
    <lineage>
        <taxon>Bacteria</taxon>
        <taxon>Pseudomonadati</taxon>
        <taxon>Bacteroidota</taxon>
        <taxon>Flavobacteriia</taxon>
        <taxon>Flavobacteriales</taxon>
        <taxon>Flavobacteriaceae</taxon>
        <taxon>Gangjinia</taxon>
    </lineage>
</organism>
<dbReference type="InterPro" id="IPR045155">
    <property type="entry name" value="Beta-lactam_cat"/>
</dbReference>
<dbReference type="RefSeq" id="WP_343764322.1">
    <property type="nucleotide sequence ID" value="NZ_BAAAFG010000005.1"/>
</dbReference>
<dbReference type="Pfam" id="PF13354">
    <property type="entry name" value="Beta-lactamase2"/>
    <property type="match status" value="1"/>
</dbReference>
<reference evidence="3" key="1">
    <citation type="journal article" date="2019" name="Int. J. Syst. Evol. Microbiol.">
        <title>The Global Catalogue of Microorganisms (GCM) 10K type strain sequencing project: providing services to taxonomists for standard genome sequencing and annotation.</title>
        <authorList>
            <consortium name="The Broad Institute Genomics Platform"/>
            <consortium name="The Broad Institute Genome Sequencing Center for Infectious Disease"/>
            <person name="Wu L."/>
            <person name="Ma J."/>
        </authorList>
    </citation>
    <scope>NUCLEOTIDE SEQUENCE [LARGE SCALE GENOMIC DNA]</scope>
    <source>
        <strain evidence="3">JCM 16082</strain>
    </source>
</reference>
<dbReference type="SUPFAM" id="SSF56601">
    <property type="entry name" value="beta-lactamase/transpeptidase-like"/>
    <property type="match status" value="1"/>
</dbReference>
<feature type="domain" description="Beta-lactamase class A catalytic" evidence="1">
    <location>
        <begin position="101"/>
        <end position="392"/>
    </location>
</feature>
<protein>
    <recommendedName>
        <fullName evidence="1">Beta-lactamase class A catalytic domain-containing protein</fullName>
    </recommendedName>
</protein>
<dbReference type="Proteomes" id="UP001500507">
    <property type="component" value="Unassembled WGS sequence"/>
</dbReference>
<dbReference type="InterPro" id="IPR012338">
    <property type="entry name" value="Beta-lactam/transpept-like"/>
</dbReference>
<keyword evidence="3" id="KW-1185">Reference proteome</keyword>
<proteinExistence type="predicted"/>
<dbReference type="EMBL" id="BAAAFG010000005">
    <property type="protein sequence ID" value="GAA0871702.1"/>
    <property type="molecule type" value="Genomic_DNA"/>
</dbReference>
<gene>
    <name evidence="2" type="ORF">GCM10009117_08480</name>
</gene>
<sequence length="419" mass="47184">MKKVTLLLLFVLAFFSLGFTFYYPIDGYSRTGIKRLLPIQEKLLQEKENSRIRYGAFYSIEDIKLQLRSRKGDSASTLLKEDKALEELLRPLFPTSGYSAAVLDMTDPKNLLYADFRENVGYQPGSVGKIAVINALFDQLAKVCPDSFEERVHILKNKRVGAGFWGTGDHHTIPVYNAEKKNVLKRQVVATDTFSLYEWADHMLSVSNNGAASVIYREALLMKAFGRDYENLTQEEANAFFKETPRDSLTNLSYDVVNEPLRELGIDKDEWRLGGFFTNGPDKYISRKGGSIGTPVGLMKYMVNLEQGKVVDTSSSLEIKRLLYLTDRRIRYAASPSLDSAAVYFKSGSFYKCNRSLGTYCNDYAGNVFNYMNSVITVEHPNGRKYIVCLMTNVLSKNSAGAHMYLAGKIDQTLAEAAK</sequence>
<name>A0ABP3XTV3_9FLAO</name>
<evidence type="ECO:0000313" key="3">
    <source>
        <dbReference type="Proteomes" id="UP001500507"/>
    </source>
</evidence>
<evidence type="ECO:0000259" key="1">
    <source>
        <dbReference type="Pfam" id="PF13354"/>
    </source>
</evidence>
<evidence type="ECO:0000313" key="2">
    <source>
        <dbReference type="EMBL" id="GAA0871702.1"/>
    </source>
</evidence>
<accession>A0ABP3XTV3</accession>
<dbReference type="Gene3D" id="3.40.710.10">
    <property type="entry name" value="DD-peptidase/beta-lactamase superfamily"/>
    <property type="match status" value="1"/>
</dbReference>
<comment type="caution">
    <text evidence="2">The sequence shown here is derived from an EMBL/GenBank/DDBJ whole genome shotgun (WGS) entry which is preliminary data.</text>
</comment>